<dbReference type="EMBL" id="CP121195">
    <property type="protein sequence ID" value="XBH13269.1"/>
    <property type="molecule type" value="Genomic_DNA"/>
</dbReference>
<gene>
    <name evidence="1" type="ORF">P8936_16510</name>
</gene>
<name>A0AAU7D7I9_9BACT</name>
<dbReference type="AlphaFoldDB" id="A0AAU7D7I9"/>
<protein>
    <recommendedName>
        <fullName evidence="2">Bacteriophage P22, Gp10, DNA-stabilising</fullName>
    </recommendedName>
</protein>
<organism evidence="1">
    <name type="scientific">Edaphobacter paludis</name>
    <dbReference type="NCBI Taxonomy" id="3035702"/>
    <lineage>
        <taxon>Bacteria</taxon>
        <taxon>Pseudomonadati</taxon>
        <taxon>Acidobacteriota</taxon>
        <taxon>Terriglobia</taxon>
        <taxon>Terriglobales</taxon>
        <taxon>Acidobacteriaceae</taxon>
        <taxon>Edaphobacter</taxon>
    </lineage>
</organism>
<evidence type="ECO:0000313" key="1">
    <source>
        <dbReference type="EMBL" id="XBH13269.1"/>
    </source>
</evidence>
<proteinExistence type="predicted"/>
<reference evidence="1" key="1">
    <citation type="submission" date="2023-03" db="EMBL/GenBank/DDBJ databases">
        <title>Edaphobacter sp.</title>
        <authorList>
            <person name="Huber K.J."/>
            <person name="Papendorf J."/>
            <person name="Pilke C."/>
            <person name="Bunk B."/>
            <person name="Sproeer C."/>
            <person name="Pester M."/>
        </authorList>
    </citation>
    <scope>NUCLEOTIDE SEQUENCE</scope>
    <source>
        <strain evidence="1">DSM 109920</strain>
    </source>
</reference>
<evidence type="ECO:0008006" key="2">
    <source>
        <dbReference type="Google" id="ProtNLM"/>
    </source>
</evidence>
<dbReference type="RefSeq" id="WP_348269751.1">
    <property type="nucleotide sequence ID" value="NZ_CP121195.1"/>
</dbReference>
<sequence length="484" mass="53502">MKFDFVGPSYTAGSNSVADEECINFFAETLETPGAQTRRSYFGTPGLKVFTAFPDGPVRGSVWTGTTFYAVSGDQLYSVTADGTQTALGTIDNDGFPVSIAASNIQLLIVGSGKAFCYTFATNVLVEVTSQLAGTPIQCDYSDGYGVVCFLNSNKFQISAILDFSTWPGIQVNAVSVFPENIVSIIVSHRELWVFGSQHSQPYMDTGSLEIFDVIPGALIDNGSGATFGRNLVDNTIFWISEDQRGARQAWRANGYTPMRISNHAVETSLTAYPDISGLVSYSYQDGGHLFWVLYIPGTDCTWVYDVAESLWHKRAQWHPDSATYGPHQSWNHVYAFGKHLVGDWGSGNLWEMKQAFDAGGGNYQFVTENGNLIVRKRRAPTIVNEMEWIYHNDLTVDFGVGLGPQPPLLDGSGNPRPPQAMLRWSDNRGSTWSNQHIANCGLAGEYNTRVIWRRLGRSRYRVYEVTVSDPIPWAIVDAYLRTA</sequence>
<accession>A0AAU7D7I9</accession>